<dbReference type="RefSeq" id="WP_219236643.1">
    <property type="nucleotide sequence ID" value="NZ_JAHWZX010000001.1"/>
</dbReference>
<gene>
    <name evidence="1" type="ORF">KY084_01480</name>
</gene>
<dbReference type="Proteomes" id="UP001197214">
    <property type="component" value="Unassembled WGS sequence"/>
</dbReference>
<evidence type="ECO:0000313" key="1">
    <source>
        <dbReference type="EMBL" id="MBW4329548.1"/>
    </source>
</evidence>
<sequence length="214" mass="23271">MTGWLILGGVAVAVIGVLLAMGVSRGLWTFVLAALTLGAAGYAWQGHPGLPGAPVTHGTIMAEGDAQMVELREQMFGKLTYERPYFLAADALVRKGSTESAVKLMLAAVRHQPQTASLWTWLGMVYIEHDEGDLSPPARLAFERAITLAPDHSGPQFFYGVALIRANRFKAARPHWARALALCSPEATFCDGIRQRLVLLDRFIMLSEEASGHE</sequence>
<reference evidence="1 2" key="1">
    <citation type="submission" date="2021-07" db="EMBL/GenBank/DDBJ databases">
        <title>Stakelama flava sp. nov., a novel endophytic bacterium isolated from branch of Kandelia candel.</title>
        <authorList>
            <person name="Tuo L."/>
        </authorList>
    </citation>
    <scope>NUCLEOTIDE SEQUENCE [LARGE SCALE GENOMIC DNA]</scope>
    <source>
        <strain evidence="1 2">CBK3Z-3</strain>
    </source>
</reference>
<dbReference type="Pfam" id="PF13432">
    <property type="entry name" value="TPR_16"/>
    <property type="match status" value="2"/>
</dbReference>
<name>A0ABS6XI64_9SPHN</name>
<protein>
    <submittedName>
        <fullName evidence="1">Tetratricopeptide repeat protein</fullName>
    </submittedName>
</protein>
<evidence type="ECO:0000313" key="2">
    <source>
        <dbReference type="Proteomes" id="UP001197214"/>
    </source>
</evidence>
<organism evidence="1 2">
    <name type="scientific">Stakelama flava</name>
    <dbReference type="NCBI Taxonomy" id="2860338"/>
    <lineage>
        <taxon>Bacteria</taxon>
        <taxon>Pseudomonadati</taxon>
        <taxon>Pseudomonadota</taxon>
        <taxon>Alphaproteobacteria</taxon>
        <taxon>Sphingomonadales</taxon>
        <taxon>Sphingomonadaceae</taxon>
        <taxon>Stakelama</taxon>
    </lineage>
</organism>
<accession>A0ABS6XI64</accession>
<keyword evidence="2" id="KW-1185">Reference proteome</keyword>
<proteinExistence type="predicted"/>
<dbReference type="EMBL" id="JAHWZX010000001">
    <property type="protein sequence ID" value="MBW4329548.1"/>
    <property type="molecule type" value="Genomic_DNA"/>
</dbReference>
<comment type="caution">
    <text evidence="1">The sequence shown here is derived from an EMBL/GenBank/DDBJ whole genome shotgun (WGS) entry which is preliminary data.</text>
</comment>